<dbReference type="PANTHER" id="PTHR31265">
    <property type="entry name" value="OS02G0527500 PROTEIN-RELATED"/>
    <property type="match status" value="1"/>
</dbReference>
<dbReference type="InterPro" id="IPR006946">
    <property type="entry name" value="DGR2-like_dom"/>
</dbReference>
<comment type="subcellular location">
    <subcellularLocation>
        <location evidence="1">Cell envelope</location>
    </subcellularLocation>
    <subcellularLocation>
        <location evidence="2">Secreted</location>
    </subcellularLocation>
</comment>
<evidence type="ECO:0000256" key="1">
    <source>
        <dbReference type="ARBA" id="ARBA00004196"/>
    </source>
</evidence>
<name>A0A6A1W450_9ROSI</name>
<feature type="domain" description="DUF642" evidence="7">
    <location>
        <begin position="30"/>
        <end position="128"/>
    </location>
</feature>
<keyword evidence="5" id="KW-0325">Glycoprotein</keyword>
<dbReference type="GO" id="GO:0005576">
    <property type="term" value="C:extracellular region"/>
    <property type="evidence" value="ECO:0007669"/>
    <property type="project" value="UniProtKB-SubCell"/>
</dbReference>
<evidence type="ECO:0000313" key="8">
    <source>
        <dbReference type="EMBL" id="KAB1219683.1"/>
    </source>
</evidence>
<evidence type="ECO:0000313" key="9">
    <source>
        <dbReference type="Proteomes" id="UP000516437"/>
    </source>
</evidence>
<keyword evidence="4 6" id="KW-0732">Signal</keyword>
<proteinExistence type="predicted"/>
<dbReference type="OrthoDB" id="1895088at2759"/>
<sequence>MQSKVKQTGLSLPVALAVLLLLFLILAKMSSADFESPPTNMTANTTPPFLLQNKYNSIPGWSFNGTVWYVTSGPKASLPGNGHAVQLGHDGKINQTFKSDRNHMNYVLTFTLAPGSKNCSNNHAAVNVPDF</sequence>
<keyword evidence="9" id="KW-1185">Reference proteome</keyword>
<evidence type="ECO:0000256" key="3">
    <source>
        <dbReference type="ARBA" id="ARBA00022525"/>
    </source>
</evidence>
<dbReference type="Proteomes" id="UP000516437">
    <property type="component" value="Chromosome 3"/>
</dbReference>
<evidence type="ECO:0000256" key="6">
    <source>
        <dbReference type="SAM" id="SignalP"/>
    </source>
</evidence>
<organism evidence="8 9">
    <name type="scientific">Morella rubra</name>
    <name type="common">Chinese bayberry</name>
    <dbReference type="NCBI Taxonomy" id="262757"/>
    <lineage>
        <taxon>Eukaryota</taxon>
        <taxon>Viridiplantae</taxon>
        <taxon>Streptophyta</taxon>
        <taxon>Embryophyta</taxon>
        <taxon>Tracheophyta</taxon>
        <taxon>Spermatophyta</taxon>
        <taxon>Magnoliopsida</taxon>
        <taxon>eudicotyledons</taxon>
        <taxon>Gunneridae</taxon>
        <taxon>Pentapetalae</taxon>
        <taxon>rosids</taxon>
        <taxon>fabids</taxon>
        <taxon>Fagales</taxon>
        <taxon>Myricaceae</taxon>
        <taxon>Morella</taxon>
    </lineage>
</organism>
<dbReference type="AlphaFoldDB" id="A0A6A1W450"/>
<gene>
    <name evidence="8" type="ORF">CJ030_MR3G011057</name>
</gene>
<dbReference type="PANTHER" id="PTHR31265:SF28">
    <property type="entry name" value="EMB|CAB87702.1"/>
    <property type="match status" value="1"/>
</dbReference>
<reference evidence="8 9" key="1">
    <citation type="journal article" date="2019" name="Plant Biotechnol. J.">
        <title>The red bayberry genome and genetic basis of sex determination.</title>
        <authorList>
            <person name="Jia H.M."/>
            <person name="Jia H.J."/>
            <person name="Cai Q.L."/>
            <person name="Wang Y."/>
            <person name="Zhao H.B."/>
            <person name="Yang W.F."/>
            <person name="Wang G.Y."/>
            <person name="Li Y.H."/>
            <person name="Zhan D.L."/>
            <person name="Shen Y.T."/>
            <person name="Niu Q.F."/>
            <person name="Chang L."/>
            <person name="Qiu J."/>
            <person name="Zhao L."/>
            <person name="Xie H.B."/>
            <person name="Fu W.Y."/>
            <person name="Jin J."/>
            <person name="Li X.W."/>
            <person name="Jiao Y."/>
            <person name="Zhou C.C."/>
            <person name="Tu T."/>
            <person name="Chai C.Y."/>
            <person name="Gao J.L."/>
            <person name="Fan L.J."/>
            <person name="van de Weg E."/>
            <person name="Wang J.Y."/>
            <person name="Gao Z.S."/>
        </authorList>
    </citation>
    <scope>NUCLEOTIDE SEQUENCE [LARGE SCALE GENOMIC DNA]</scope>
    <source>
        <tissue evidence="8">Leaves</tissue>
    </source>
</reference>
<accession>A0A6A1W450</accession>
<dbReference type="InterPro" id="IPR052437">
    <property type="entry name" value="Pectin_Meth_Modulator"/>
</dbReference>
<dbReference type="EMBL" id="RXIC02000021">
    <property type="protein sequence ID" value="KAB1219683.1"/>
    <property type="molecule type" value="Genomic_DNA"/>
</dbReference>
<evidence type="ECO:0000256" key="2">
    <source>
        <dbReference type="ARBA" id="ARBA00004613"/>
    </source>
</evidence>
<feature type="chain" id="PRO_5025369373" description="DUF642 domain-containing protein" evidence="6">
    <location>
        <begin position="33"/>
        <end position="131"/>
    </location>
</feature>
<protein>
    <recommendedName>
        <fullName evidence="7">DUF642 domain-containing protein</fullName>
    </recommendedName>
</protein>
<evidence type="ECO:0000256" key="5">
    <source>
        <dbReference type="ARBA" id="ARBA00023180"/>
    </source>
</evidence>
<evidence type="ECO:0000256" key="4">
    <source>
        <dbReference type="ARBA" id="ARBA00022729"/>
    </source>
</evidence>
<feature type="signal peptide" evidence="6">
    <location>
        <begin position="1"/>
        <end position="32"/>
    </location>
</feature>
<evidence type="ECO:0000259" key="7">
    <source>
        <dbReference type="Pfam" id="PF04862"/>
    </source>
</evidence>
<comment type="caution">
    <text evidence="8">The sequence shown here is derived from an EMBL/GenBank/DDBJ whole genome shotgun (WGS) entry which is preliminary data.</text>
</comment>
<dbReference type="Pfam" id="PF04862">
    <property type="entry name" value="DUF642"/>
    <property type="match status" value="1"/>
</dbReference>
<keyword evidence="3" id="KW-0964">Secreted</keyword>